<dbReference type="SUPFAM" id="SSF50494">
    <property type="entry name" value="Trypsin-like serine proteases"/>
    <property type="match status" value="1"/>
</dbReference>
<dbReference type="PANTHER" id="PTHR24260">
    <property type="match status" value="1"/>
</dbReference>
<feature type="chain" id="PRO_5040762340" evidence="2">
    <location>
        <begin position="33"/>
        <end position="425"/>
    </location>
</feature>
<gene>
    <name evidence="4" type="ORF">APR03_003460</name>
</gene>
<dbReference type="InterPro" id="IPR001314">
    <property type="entry name" value="Peptidase_S1A"/>
</dbReference>
<evidence type="ECO:0000256" key="2">
    <source>
        <dbReference type="SAM" id="SignalP"/>
    </source>
</evidence>
<dbReference type="InterPro" id="IPR001254">
    <property type="entry name" value="Trypsin_dom"/>
</dbReference>
<evidence type="ECO:0000256" key="1">
    <source>
        <dbReference type="SAM" id="MobiDB-lite"/>
    </source>
</evidence>
<dbReference type="Gene3D" id="2.40.10.10">
    <property type="entry name" value="Trypsin-like serine proteases"/>
    <property type="match status" value="1"/>
</dbReference>
<keyword evidence="2" id="KW-0732">Signal</keyword>
<dbReference type="EMBL" id="JAMTCS010000011">
    <property type="protein sequence ID" value="MCP2266095.1"/>
    <property type="molecule type" value="Genomic_DNA"/>
</dbReference>
<dbReference type="InterPro" id="IPR009003">
    <property type="entry name" value="Peptidase_S1_PA"/>
</dbReference>
<name>A0A9X2G2X0_9MICO</name>
<feature type="signal peptide" evidence="2">
    <location>
        <begin position="1"/>
        <end position="32"/>
    </location>
</feature>
<evidence type="ECO:0000259" key="3">
    <source>
        <dbReference type="PROSITE" id="PS50240"/>
    </source>
</evidence>
<feature type="region of interest" description="Disordered" evidence="1">
    <location>
        <begin position="405"/>
        <end position="425"/>
    </location>
</feature>
<keyword evidence="5" id="KW-1185">Reference proteome</keyword>
<reference evidence="4" key="1">
    <citation type="submission" date="2022-06" db="EMBL/GenBank/DDBJ databases">
        <title>Genomic Encyclopedia of Archaeal and Bacterial Type Strains, Phase II (KMG-II): from individual species to whole genera.</title>
        <authorList>
            <person name="Goeker M."/>
        </authorList>
    </citation>
    <scope>NUCLEOTIDE SEQUENCE</scope>
    <source>
        <strain evidence="4">DSM 26652</strain>
    </source>
</reference>
<sequence length="425" mass="44440">MIRAHWVSRWAWSSGLLAALLVAPLVTPTASAVGAAPDDTTNGFVTRLDVGSGQRACSGALVAPQWVLTAASCFVEDPAEGLNLVAGPPTLSTTATIGRADLTTNTGHVRDVVALVPHGERDLVLAQLDGAVTGVVPVAIAESSPTASEQVQVSGFGRTATEWAPLRRHAGTFTVDSVEGGAVAITGLDGAAVCAGDTGGPVLRATAGSPELVAVSSRSWQGGCFGGDPAETRTGAVASRVDDVRDWAQLQIGDYLTARNVVQAAVADLLGRPATPDEIADWAPVVLSEGGRPLATWVETSTEYRERRIVDAFRTTLDRDPNETQLDRLVGEVAAGRSLDLIRPALIWSDAYYAHVGGTNRAFVIAAYEDIAGRTPPDATVDTLVGRVQAEGRQAVVEYLWTTPRRGGQPGEGDIPALHRKAAHR</sequence>
<dbReference type="GO" id="GO:0006508">
    <property type="term" value="P:proteolysis"/>
    <property type="evidence" value="ECO:0007669"/>
    <property type="project" value="InterPro"/>
</dbReference>
<evidence type="ECO:0000313" key="5">
    <source>
        <dbReference type="Proteomes" id="UP001139493"/>
    </source>
</evidence>
<organism evidence="4 5">
    <name type="scientific">Promicromonospora thailandica</name>
    <dbReference type="NCBI Taxonomy" id="765201"/>
    <lineage>
        <taxon>Bacteria</taxon>
        <taxon>Bacillati</taxon>
        <taxon>Actinomycetota</taxon>
        <taxon>Actinomycetes</taxon>
        <taxon>Micrococcales</taxon>
        <taxon>Promicromonosporaceae</taxon>
        <taxon>Promicromonospora</taxon>
    </lineage>
</organism>
<dbReference type="PRINTS" id="PR00722">
    <property type="entry name" value="CHYMOTRYPSIN"/>
</dbReference>
<feature type="domain" description="Peptidase S1" evidence="3">
    <location>
        <begin position="32"/>
        <end position="253"/>
    </location>
</feature>
<dbReference type="InterPro" id="IPR051333">
    <property type="entry name" value="CLIP_Serine_Protease"/>
</dbReference>
<dbReference type="Proteomes" id="UP001139493">
    <property type="component" value="Unassembled WGS sequence"/>
</dbReference>
<dbReference type="RefSeq" id="WP_253837636.1">
    <property type="nucleotide sequence ID" value="NZ_JAMTCS010000011.1"/>
</dbReference>
<dbReference type="InterPro" id="IPR043504">
    <property type="entry name" value="Peptidase_S1_PA_chymotrypsin"/>
</dbReference>
<dbReference type="SMART" id="SM00020">
    <property type="entry name" value="Tryp_SPc"/>
    <property type="match status" value="1"/>
</dbReference>
<dbReference type="AlphaFoldDB" id="A0A9X2G2X0"/>
<protein>
    <submittedName>
        <fullName evidence="4">Trypsin</fullName>
    </submittedName>
</protein>
<dbReference type="PROSITE" id="PS50240">
    <property type="entry name" value="TRYPSIN_DOM"/>
    <property type="match status" value="1"/>
</dbReference>
<evidence type="ECO:0000313" key="4">
    <source>
        <dbReference type="EMBL" id="MCP2266095.1"/>
    </source>
</evidence>
<proteinExistence type="predicted"/>
<comment type="caution">
    <text evidence="4">The sequence shown here is derived from an EMBL/GenBank/DDBJ whole genome shotgun (WGS) entry which is preliminary data.</text>
</comment>
<accession>A0A9X2G2X0</accession>
<dbReference type="GO" id="GO:0004252">
    <property type="term" value="F:serine-type endopeptidase activity"/>
    <property type="evidence" value="ECO:0007669"/>
    <property type="project" value="InterPro"/>
</dbReference>
<dbReference type="PANTHER" id="PTHR24260:SF136">
    <property type="entry name" value="GH08193P-RELATED"/>
    <property type="match status" value="1"/>
</dbReference>
<dbReference type="Pfam" id="PF00089">
    <property type="entry name" value="Trypsin"/>
    <property type="match status" value="1"/>
</dbReference>